<dbReference type="OrthoDB" id="3973188at2759"/>
<feature type="region of interest" description="Disordered" evidence="1">
    <location>
        <begin position="1"/>
        <end position="38"/>
    </location>
</feature>
<evidence type="ECO:0000256" key="1">
    <source>
        <dbReference type="SAM" id="MobiDB-lite"/>
    </source>
</evidence>
<proteinExistence type="predicted"/>
<feature type="compositionally biased region" description="Polar residues" evidence="1">
    <location>
        <begin position="24"/>
        <end position="38"/>
    </location>
</feature>
<gene>
    <name evidence="2" type="ORF">HGUI_01921</name>
</gene>
<dbReference type="Proteomes" id="UP000183365">
    <property type="component" value="Unassembled WGS sequence"/>
</dbReference>
<evidence type="ECO:0000313" key="2">
    <source>
        <dbReference type="EMBL" id="SGZ39721.1"/>
    </source>
</evidence>
<feature type="compositionally biased region" description="Basic residues" evidence="1">
    <location>
        <begin position="8"/>
        <end position="22"/>
    </location>
</feature>
<organism evidence="2 3">
    <name type="scientific">Hanseniaspora guilliermondii</name>
    <dbReference type="NCBI Taxonomy" id="56406"/>
    <lineage>
        <taxon>Eukaryota</taxon>
        <taxon>Fungi</taxon>
        <taxon>Dikarya</taxon>
        <taxon>Ascomycota</taxon>
        <taxon>Saccharomycotina</taxon>
        <taxon>Saccharomycetes</taxon>
        <taxon>Saccharomycodales</taxon>
        <taxon>Saccharomycodaceae</taxon>
        <taxon>Hanseniaspora</taxon>
    </lineage>
</organism>
<feature type="compositionally biased region" description="Basic and acidic residues" evidence="1">
    <location>
        <begin position="56"/>
        <end position="72"/>
    </location>
</feature>
<reference evidence="3" key="1">
    <citation type="submission" date="2016-11" db="EMBL/GenBank/DDBJ databases">
        <authorList>
            <person name="Guldener U."/>
        </authorList>
    </citation>
    <scope>NUCLEOTIDE SEQUENCE [LARGE SCALE GENOMIC DNA]</scope>
</reference>
<evidence type="ECO:0000313" key="3">
    <source>
        <dbReference type="Proteomes" id="UP000183365"/>
    </source>
</evidence>
<dbReference type="EMBL" id="FQNF01000029">
    <property type="protein sequence ID" value="SGZ39721.1"/>
    <property type="molecule type" value="Genomic_DNA"/>
</dbReference>
<feature type="region of interest" description="Disordered" evidence="1">
    <location>
        <begin position="50"/>
        <end position="72"/>
    </location>
</feature>
<protein>
    <submittedName>
        <fullName evidence="2">Uncharacterized protein</fullName>
    </submittedName>
</protein>
<accession>A0A1L0CMV6</accession>
<sequence>MLPSIYNNKRKNKVNNRKKPSKHNALTKSKSLSNPNIKSKLSLHDIVNQKLTKSYPSDKKSVKNKDTTSDDIEKLLQRNTQRKKLLSLINKSHENSEEGKSCQKGYTVIYENRYNLDTTANKINTDPQMLHTKFNKSLKTTFEKILLLNTSLKFFFEYKPSDTITLHNIKIIYNSINIKESNLGLLPKVMIVKCDEYKEKCIYLVDMKSFNKSHEDKFHQRLNSKLVDTKEWMIQLSQMNTFNVLDMKYCIKWRIVNKS</sequence>
<dbReference type="VEuPathDB" id="FungiDB:HGUI_01921"/>
<keyword evidence="3" id="KW-1185">Reference proteome</keyword>
<name>A0A1L0CMV6_9ASCO</name>
<dbReference type="AlphaFoldDB" id="A0A1L0CMV6"/>